<dbReference type="SUPFAM" id="SSF110296">
    <property type="entry name" value="Oligoxyloglucan reducing end-specific cellobiohydrolase"/>
    <property type="match status" value="3"/>
</dbReference>
<keyword evidence="4" id="KW-1185">Reference proteome</keyword>
<dbReference type="PANTHER" id="PTHR43739">
    <property type="entry name" value="XYLOGLUCANASE (EUROFUNG)"/>
    <property type="match status" value="1"/>
</dbReference>
<evidence type="ECO:0000313" key="4">
    <source>
        <dbReference type="Proteomes" id="UP000198575"/>
    </source>
</evidence>
<dbReference type="PANTHER" id="PTHR43739:SF5">
    <property type="entry name" value="EXO-ALPHA-SIALIDASE"/>
    <property type="match status" value="1"/>
</dbReference>
<feature type="chain" id="PRO_5011722387" description="Glycosyl hydrolase" evidence="2">
    <location>
        <begin position="26"/>
        <end position="1058"/>
    </location>
</feature>
<dbReference type="RefSeq" id="WP_092405414.1">
    <property type="nucleotide sequence ID" value="NZ_FOVF01000004.1"/>
</dbReference>
<reference evidence="3 4" key="1">
    <citation type="submission" date="2016-10" db="EMBL/GenBank/DDBJ databases">
        <authorList>
            <person name="de Groot N.N."/>
        </authorList>
    </citation>
    <scope>NUCLEOTIDE SEQUENCE [LARGE SCALE GENOMIC DNA]</scope>
    <source>
        <strain evidence="3 4">CGMCC 1.7659</strain>
    </source>
</reference>
<dbReference type="InterPro" id="IPR052025">
    <property type="entry name" value="Xyloglucanase_GH74"/>
</dbReference>
<proteinExistence type="predicted"/>
<feature type="region of interest" description="Disordered" evidence="1">
    <location>
        <begin position="28"/>
        <end position="56"/>
    </location>
</feature>
<organism evidence="3 4">
    <name type="scientific">Dokdonella immobilis</name>
    <dbReference type="NCBI Taxonomy" id="578942"/>
    <lineage>
        <taxon>Bacteria</taxon>
        <taxon>Pseudomonadati</taxon>
        <taxon>Pseudomonadota</taxon>
        <taxon>Gammaproteobacteria</taxon>
        <taxon>Lysobacterales</taxon>
        <taxon>Rhodanobacteraceae</taxon>
        <taxon>Dokdonella</taxon>
    </lineage>
</organism>
<evidence type="ECO:0000256" key="1">
    <source>
        <dbReference type="SAM" id="MobiDB-lite"/>
    </source>
</evidence>
<dbReference type="OrthoDB" id="5711096at2"/>
<dbReference type="EMBL" id="FOVF01000004">
    <property type="protein sequence ID" value="SFN10324.1"/>
    <property type="molecule type" value="Genomic_DNA"/>
</dbReference>
<evidence type="ECO:0008006" key="5">
    <source>
        <dbReference type="Google" id="ProtNLM"/>
    </source>
</evidence>
<gene>
    <name evidence="3" type="ORF">SAMN05216289_104118</name>
</gene>
<name>A0A1I4W968_9GAMM</name>
<sequence length="1058" mass="109426">MSKLSVCGWVLVVVLGVFGSTAVRAEQAPAAGADGSRGQASEARSESSGALTPSRRARLEAGDAEFSEERFGDPDLAEQFYVNSRLGPLRTRGPNPTVGTGTISPDLYFPALKHIRSMPRFSSARNAPYPSLAARSAAPFDPFAATPPEAVGTWTNLGPSNQGGRTRALLIDPVNPSILYAGGVAGGMWKSTDGGASWSALTDQMANLAVVSLAFEPGNSNVIYAGTGEGFGNSDAIRGAGIFKSADAGASWSQLASTNNSNFYYSMKIGVSPRNTQRVWAATGTGIFRSLDAGSSWTQVIDASAVGGCNDIAMQNQGASGFVFVACGRATSQGTVYRGDDTDTSTPTSVLSLSGQGRSSIAIAPSDESVVYVMASQRNAGGGPGTYGLHGIYRSASNGASGSFVTQRQGNVAPANTAQKINQLLLSNPVIALLTECGFGSSSFLNQGWYDNALAVDPLDPNIVWAGGVDLWRSDNAGVDWGTASYWWFDKGIDPEYHHADQHGIVFHPQYNGTSNRIVFATSDGGVERTDNARAPVNTTLAQICGSPVSNGTAWIDRNTGYVTSQFYDGAVYPNGMTYFGGLQDNGTQRGNSSSSDWSTLIGGDGGYAAVNTLGDSDPANDVLFAENTGKSLQRSTNGGATFSSVSGAITGTGFLFIAPFAMNEGNRQQIWTGGFDIWRSTNQGTSWARATGSSGTCGNGSISAFATHPLDGNRVLIGMSDGCFHYNTAALSAPNTGTWPGGGTLASGFISSMAWDPNDVNVAYATVSAFGIPSVYKTTTGGVGWSPSVGSGPTSIPQIPALSVVVNPNDSQQVFVGTDLGVFTSTDGGVNWNVENSGFARTPVEALKVDQNGTRLFAFTHGRGVWSTRICNPCLNSVGGTVNGLAPGNTVTLRNNGGDDLLVPDDGNFLFPAPVIDGSPYAVTVFAQPTTPSQTCLVSNGSGTIAGVDIADVAVACSINTYLVGGTVAGLAAGASVSVQNNGGDTRVLSTNAAFDFPTALPDESSYAVTISAQPAAGFQQVCWVNRGSGVLAGANISSVRIQCVDLSDLIFRDGFD</sequence>
<feature type="signal peptide" evidence="2">
    <location>
        <begin position="1"/>
        <end position="25"/>
    </location>
</feature>
<dbReference type="InterPro" id="IPR015943">
    <property type="entry name" value="WD40/YVTN_repeat-like_dom_sf"/>
</dbReference>
<dbReference type="AlphaFoldDB" id="A0A1I4W968"/>
<dbReference type="STRING" id="578942.SAMN05216289_104118"/>
<dbReference type="GO" id="GO:0010411">
    <property type="term" value="P:xyloglucan metabolic process"/>
    <property type="evidence" value="ECO:0007669"/>
    <property type="project" value="TreeGrafter"/>
</dbReference>
<accession>A0A1I4W968</accession>
<evidence type="ECO:0000313" key="3">
    <source>
        <dbReference type="EMBL" id="SFN10324.1"/>
    </source>
</evidence>
<protein>
    <recommendedName>
        <fullName evidence="5">Glycosyl hydrolase</fullName>
    </recommendedName>
</protein>
<dbReference type="Gene3D" id="2.130.10.10">
    <property type="entry name" value="YVTN repeat-like/Quinoprotein amine dehydrogenase"/>
    <property type="match status" value="5"/>
</dbReference>
<dbReference type="Proteomes" id="UP000198575">
    <property type="component" value="Unassembled WGS sequence"/>
</dbReference>
<evidence type="ECO:0000256" key="2">
    <source>
        <dbReference type="SAM" id="SignalP"/>
    </source>
</evidence>
<keyword evidence="2" id="KW-0732">Signal</keyword>